<dbReference type="RefSeq" id="WP_203910570.1">
    <property type="nucleotide sequence ID" value="NZ_BONY01000030.1"/>
</dbReference>
<dbReference type="SUPFAM" id="SSF52266">
    <property type="entry name" value="SGNH hydrolase"/>
    <property type="match status" value="1"/>
</dbReference>
<comment type="caution">
    <text evidence="2">The sequence shown here is derived from an EMBL/GenBank/DDBJ whole genome shotgun (WGS) entry which is preliminary data.</text>
</comment>
<organism evidence="2 3">
    <name type="scientific">Rhizocola hellebori</name>
    <dbReference type="NCBI Taxonomy" id="1392758"/>
    <lineage>
        <taxon>Bacteria</taxon>
        <taxon>Bacillati</taxon>
        <taxon>Actinomycetota</taxon>
        <taxon>Actinomycetes</taxon>
        <taxon>Micromonosporales</taxon>
        <taxon>Micromonosporaceae</taxon>
        <taxon>Rhizocola</taxon>
    </lineage>
</organism>
<gene>
    <name evidence="2" type="ORF">Rhe02_48250</name>
</gene>
<keyword evidence="3" id="KW-1185">Reference proteome</keyword>
<sequence>MAVTEADDPFCLRPNESADLVGRHPWKRFAVLGDSVAQGLGDSVPGYPDLPWCDRIAHELRRFQSELSYFNQGQRDLKVAEVRDSQLAKALAFAPDLALVVAGGNDAMRSSYDPDLVNETLAAIIRPLQETGADIITVSIFDISHAPAFPDKARESVRVRMVRFAEHTAALAQQLGTIHVYCTGHPAERDPAMYSEDGMHANMRCHQICAALALRRLGSHLKSRR</sequence>
<proteinExistence type="predicted"/>
<reference evidence="2" key="1">
    <citation type="submission" date="2021-01" db="EMBL/GenBank/DDBJ databases">
        <title>Whole genome shotgun sequence of Rhizocola hellebori NBRC 109834.</title>
        <authorList>
            <person name="Komaki H."/>
            <person name="Tamura T."/>
        </authorList>
    </citation>
    <scope>NUCLEOTIDE SEQUENCE</scope>
    <source>
        <strain evidence="2">NBRC 109834</strain>
    </source>
</reference>
<dbReference type="Proteomes" id="UP000612899">
    <property type="component" value="Unassembled WGS sequence"/>
</dbReference>
<accession>A0A8J3QBR9</accession>
<feature type="domain" description="SGNH hydrolase-type esterase" evidence="1">
    <location>
        <begin position="31"/>
        <end position="208"/>
    </location>
</feature>
<dbReference type="CDD" id="cd01832">
    <property type="entry name" value="SGNH_hydrolase_like_1"/>
    <property type="match status" value="1"/>
</dbReference>
<dbReference type="AlphaFoldDB" id="A0A8J3QBR9"/>
<dbReference type="InterPro" id="IPR036514">
    <property type="entry name" value="SGNH_hydro_sf"/>
</dbReference>
<dbReference type="Gene3D" id="3.40.50.1110">
    <property type="entry name" value="SGNH hydrolase"/>
    <property type="match status" value="1"/>
</dbReference>
<evidence type="ECO:0000259" key="1">
    <source>
        <dbReference type="Pfam" id="PF13472"/>
    </source>
</evidence>
<name>A0A8J3QBR9_9ACTN</name>
<dbReference type="PANTHER" id="PTHR43784:SF2">
    <property type="entry name" value="GDSL-LIKE LIPASE_ACYLHYDROLASE, PUTATIVE (AFU_ORTHOLOGUE AFUA_2G00820)-RELATED"/>
    <property type="match status" value="1"/>
</dbReference>
<dbReference type="InterPro" id="IPR053140">
    <property type="entry name" value="GDSL_Rv0518-like"/>
</dbReference>
<dbReference type="InterPro" id="IPR013830">
    <property type="entry name" value="SGNH_hydro"/>
</dbReference>
<dbReference type="EMBL" id="BONY01000030">
    <property type="protein sequence ID" value="GIH06758.1"/>
    <property type="molecule type" value="Genomic_DNA"/>
</dbReference>
<dbReference type="PANTHER" id="PTHR43784">
    <property type="entry name" value="GDSL-LIKE LIPASE/ACYLHYDROLASE, PUTATIVE (AFU_ORTHOLOGUE AFUA_2G00820)-RELATED"/>
    <property type="match status" value="1"/>
</dbReference>
<protein>
    <recommendedName>
        <fullName evidence="1">SGNH hydrolase-type esterase domain-containing protein</fullName>
    </recommendedName>
</protein>
<evidence type="ECO:0000313" key="2">
    <source>
        <dbReference type="EMBL" id="GIH06758.1"/>
    </source>
</evidence>
<evidence type="ECO:0000313" key="3">
    <source>
        <dbReference type="Proteomes" id="UP000612899"/>
    </source>
</evidence>
<dbReference type="Pfam" id="PF13472">
    <property type="entry name" value="Lipase_GDSL_2"/>
    <property type="match status" value="1"/>
</dbReference>